<dbReference type="InterPro" id="IPR036640">
    <property type="entry name" value="ABC1_TM_sf"/>
</dbReference>
<dbReference type="PROSITE" id="PS50929">
    <property type="entry name" value="ABC_TM1F"/>
    <property type="match status" value="2"/>
</dbReference>
<sequence>MEPTNPEGSDSRNSSSNNTQENLEEPKKATLGEIYEYITGPYYMLFIIGSIAAFTGGADYPFIIFFLARVFNDFGEESASTMHDKIMDNAWFIMGVAGIAFITNLVYYCCFTLIGKKINYELRWRYIQAVLRQDNSWFDKQIVEGIPTTIHKNLRDIEVASGRTVAFLIYSVGTVISGAGITFGAGWIFCFTLFGVLVYCVVLGGFVEYSFGRVAKVSEDAFQKGGIQAEESISAIKVVKAFGQEEKCTKDFNFHLENKHDEIMSMAWLYGIAFGCLETMCYVAVAYPMLIGCFFVSESVDNSFADEPYNAGDIFTYQAIQLGFYFLGNSVRHQFTLKKGLEAAYPVLELIRSTPDINLDDPAALDFAELNSGFKFEDVFFKYADATKYALNGVSFDIPKGKTVAIVGPSGSGKSTIAKLVERFYDPTSGAIFVDGNNMKDINLRNYRNKIGYVGQEPCLFNETIRENMINSYPDATDEDIVEALKQAHAWSFVDKLPQGIDTHVGAIGGRLSGGQKQRIAIARALVRKPDLLIFDEATSALDIESEKKVQRAIDSIEQTYTKIVIAHRLTTVRNADEIIVLEDGNIIERGNHERLLEINGTYADLTRIQDAAMNSKAGSKPVDHENPNGNENRQTQGDIYLGEGDENQNLLDDDELREVKIEETEEFGFFFVMKKVFSQMSPGYLIPFIIFGATFVGGGMCVLTYPQVKLLMRIIMNDSGNFIKEGIAIYIPIIMGMCAIMFVVQMLTRAALHVVNSNLIETVRSTLYDTLIHQPLEFYDQKDHNIGNLTAILSSNVRELNGASIEIYVFMYGACAGMISGITIAFIFQWNFGVLLLAITPVSAIAVGVTFSLQYGSQSGTKEHESLQEKMVSDFVCNYNTVASLANEDVVIKRYFANENGGELSYTLTPENFSEAFYPALTCGFGLSFFLMGYFFCCLVAAHNIKAGKDAEKQLMCIIAFAYSFVAVSFMMVNTPDFGRSFRSARKIIAIQQAIKEGAQESTIKDGYEELTPEIAQKEIEFVGVWFKYPTADEDMWVLRDFNLKINAGESIGLAGESGCGKSTVTALLYRFYEPDQGYITIGGKPITQFTLKSLRACFGFVQQEPLLFNTTIMENITYGKSNATSDEILKAAKIANCSEFIEKRDFDGEGADSTANEEIDNDYRYVDLPDGYKTVCGSRGNKLSGGQKQRVAIARAVISNPKLMILDEATSALDEHSQKVVQEALDAVMTKCTSIVIAHRLSTLGKCDRIVRIERGVIADDYDNRKDE</sequence>
<evidence type="ECO:0000256" key="10">
    <source>
        <dbReference type="SAM" id="MobiDB-lite"/>
    </source>
</evidence>
<dbReference type="Pfam" id="PF00664">
    <property type="entry name" value="ABC_membrane"/>
    <property type="match status" value="2"/>
</dbReference>
<dbReference type="GO" id="GO:0090374">
    <property type="term" value="P:oligopeptide export from mitochondrion"/>
    <property type="evidence" value="ECO:0007669"/>
    <property type="project" value="TreeGrafter"/>
</dbReference>
<evidence type="ECO:0000313" key="14">
    <source>
        <dbReference type="EMBL" id="CAI2362115.1"/>
    </source>
</evidence>
<dbReference type="Proteomes" id="UP001295684">
    <property type="component" value="Unassembled WGS sequence"/>
</dbReference>
<feature type="compositionally biased region" description="Polar residues" evidence="10">
    <location>
        <begin position="1"/>
        <end position="21"/>
    </location>
</feature>
<feature type="region of interest" description="Disordered" evidence="10">
    <location>
        <begin position="1"/>
        <end position="23"/>
    </location>
</feature>
<keyword evidence="15" id="KW-1185">Reference proteome</keyword>
<dbReference type="SUPFAM" id="SSF52540">
    <property type="entry name" value="P-loop containing nucleoside triphosphate hydrolases"/>
    <property type="match status" value="2"/>
</dbReference>
<feature type="domain" description="ABC transporter" evidence="12">
    <location>
        <begin position="374"/>
        <end position="609"/>
    </location>
</feature>
<dbReference type="EMBL" id="CAMPGE010003288">
    <property type="protein sequence ID" value="CAI2362115.1"/>
    <property type="molecule type" value="Genomic_DNA"/>
</dbReference>
<dbReference type="GO" id="GO:0005524">
    <property type="term" value="F:ATP binding"/>
    <property type="evidence" value="ECO:0007669"/>
    <property type="project" value="UniProtKB-KW"/>
</dbReference>
<evidence type="ECO:0000256" key="3">
    <source>
        <dbReference type="ARBA" id="ARBA00022448"/>
    </source>
</evidence>
<keyword evidence="3" id="KW-0813">Transport</keyword>
<accession>A0AAD1X988</accession>
<evidence type="ECO:0000256" key="8">
    <source>
        <dbReference type="ARBA" id="ARBA00022989"/>
    </source>
</evidence>
<feature type="transmembrane region" description="Helical" evidence="11">
    <location>
        <begin position="728"/>
        <end position="748"/>
    </location>
</feature>
<dbReference type="InterPro" id="IPR011527">
    <property type="entry name" value="ABC1_TM_dom"/>
</dbReference>
<dbReference type="GO" id="GO:0015421">
    <property type="term" value="F:ABC-type oligopeptide transporter activity"/>
    <property type="evidence" value="ECO:0007669"/>
    <property type="project" value="TreeGrafter"/>
</dbReference>
<evidence type="ECO:0000256" key="6">
    <source>
        <dbReference type="ARBA" id="ARBA00022741"/>
    </source>
</evidence>
<feature type="compositionally biased region" description="Polar residues" evidence="10">
    <location>
        <begin position="628"/>
        <end position="638"/>
    </location>
</feature>
<feature type="transmembrane region" description="Helical" evidence="11">
    <location>
        <begin position="917"/>
        <end position="943"/>
    </location>
</feature>
<feature type="transmembrane region" description="Helical" evidence="11">
    <location>
        <begin position="808"/>
        <end position="829"/>
    </location>
</feature>
<name>A0AAD1X988_EUPCR</name>
<dbReference type="AlphaFoldDB" id="A0AAD1X988"/>
<dbReference type="PANTHER" id="PTHR43394:SF11">
    <property type="entry name" value="ATP-BINDING CASSETTE TRANSPORTER"/>
    <property type="match status" value="1"/>
</dbReference>
<dbReference type="InterPro" id="IPR027417">
    <property type="entry name" value="P-loop_NTPase"/>
</dbReference>
<dbReference type="InterPro" id="IPR039421">
    <property type="entry name" value="Type_1_exporter"/>
</dbReference>
<dbReference type="InterPro" id="IPR003439">
    <property type="entry name" value="ABC_transporter-like_ATP-bd"/>
</dbReference>
<evidence type="ECO:0000256" key="4">
    <source>
        <dbReference type="ARBA" id="ARBA00022692"/>
    </source>
</evidence>
<evidence type="ECO:0000256" key="9">
    <source>
        <dbReference type="ARBA" id="ARBA00023136"/>
    </source>
</evidence>
<evidence type="ECO:0000256" key="1">
    <source>
        <dbReference type="ARBA" id="ARBA00004141"/>
    </source>
</evidence>
<proteinExistence type="inferred from homology"/>
<evidence type="ECO:0000256" key="2">
    <source>
        <dbReference type="ARBA" id="ARBA00007577"/>
    </source>
</evidence>
<dbReference type="Gene3D" id="3.40.50.300">
    <property type="entry name" value="P-loop containing nucleotide triphosphate hydrolases"/>
    <property type="match status" value="3"/>
</dbReference>
<evidence type="ECO:0000256" key="5">
    <source>
        <dbReference type="ARBA" id="ARBA00022737"/>
    </source>
</evidence>
<dbReference type="Gene3D" id="1.20.1560.10">
    <property type="entry name" value="ABC transporter type 1, transmembrane domain"/>
    <property type="match status" value="2"/>
</dbReference>
<dbReference type="Pfam" id="PF00005">
    <property type="entry name" value="ABC_tran"/>
    <property type="match status" value="2"/>
</dbReference>
<feature type="domain" description="ABC transmembrane type-1" evidence="13">
    <location>
        <begin position="711"/>
        <end position="985"/>
    </location>
</feature>
<keyword evidence="6" id="KW-0547">Nucleotide-binding</keyword>
<feature type="domain" description="ABC transporter" evidence="12">
    <location>
        <begin position="1021"/>
        <end position="1270"/>
    </location>
</feature>
<comment type="subcellular location">
    <subcellularLocation>
        <location evidence="1">Membrane</location>
        <topology evidence="1">Multi-pass membrane protein</topology>
    </subcellularLocation>
</comment>
<dbReference type="GO" id="GO:0016887">
    <property type="term" value="F:ATP hydrolysis activity"/>
    <property type="evidence" value="ECO:0007669"/>
    <property type="project" value="InterPro"/>
</dbReference>
<protein>
    <submittedName>
        <fullName evidence="14">Uncharacterized protein</fullName>
    </submittedName>
</protein>
<feature type="region of interest" description="Disordered" evidence="10">
    <location>
        <begin position="615"/>
        <end position="640"/>
    </location>
</feature>
<keyword evidence="4 11" id="KW-0812">Transmembrane</keyword>
<dbReference type="InterPro" id="IPR017871">
    <property type="entry name" value="ABC_transporter-like_CS"/>
</dbReference>
<dbReference type="PANTHER" id="PTHR43394">
    <property type="entry name" value="ATP-DEPENDENT PERMEASE MDL1, MITOCHONDRIAL"/>
    <property type="match status" value="1"/>
</dbReference>
<keyword evidence="8 11" id="KW-1133">Transmembrane helix</keyword>
<dbReference type="SMART" id="SM00382">
    <property type="entry name" value="AAA"/>
    <property type="match status" value="2"/>
</dbReference>
<gene>
    <name evidence="14" type="ORF">ECRASSUSDP1_LOCUS3434</name>
</gene>
<dbReference type="InterPro" id="IPR003593">
    <property type="entry name" value="AAA+_ATPase"/>
</dbReference>
<feature type="transmembrane region" description="Helical" evidence="11">
    <location>
        <begin position="955"/>
        <end position="974"/>
    </location>
</feature>
<evidence type="ECO:0000313" key="15">
    <source>
        <dbReference type="Proteomes" id="UP001295684"/>
    </source>
</evidence>
<evidence type="ECO:0000256" key="7">
    <source>
        <dbReference type="ARBA" id="ARBA00022840"/>
    </source>
</evidence>
<feature type="transmembrane region" description="Helical" evidence="11">
    <location>
        <begin position="42"/>
        <end position="71"/>
    </location>
</feature>
<evidence type="ECO:0000256" key="11">
    <source>
        <dbReference type="SAM" id="Phobius"/>
    </source>
</evidence>
<dbReference type="PROSITE" id="PS50893">
    <property type="entry name" value="ABC_TRANSPORTER_2"/>
    <property type="match status" value="2"/>
</dbReference>
<feature type="transmembrane region" description="Helical" evidence="11">
    <location>
        <begin position="836"/>
        <end position="856"/>
    </location>
</feature>
<feature type="transmembrane region" description="Helical" evidence="11">
    <location>
        <begin position="685"/>
        <end position="707"/>
    </location>
</feature>
<evidence type="ECO:0000259" key="13">
    <source>
        <dbReference type="PROSITE" id="PS50929"/>
    </source>
</evidence>
<feature type="transmembrane region" description="Helical" evidence="11">
    <location>
        <begin position="267"/>
        <end position="290"/>
    </location>
</feature>
<comment type="caution">
    <text evidence="14">The sequence shown here is derived from an EMBL/GenBank/DDBJ whole genome shotgun (WGS) entry which is preliminary data.</text>
</comment>
<organism evidence="14 15">
    <name type="scientific">Euplotes crassus</name>
    <dbReference type="NCBI Taxonomy" id="5936"/>
    <lineage>
        <taxon>Eukaryota</taxon>
        <taxon>Sar</taxon>
        <taxon>Alveolata</taxon>
        <taxon>Ciliophora</taxon>
        <taxon>Intramacronucleata</taxon>
        <taxon>Spirotrichea</taxon>
        <taxon>Hypotrichia</taxon>
        <taxon>Euplotida</taxon>
        <taxon>Euplotidae</taxon>
        <taxon>Moneuplotes</taxon>
    </lineage>
</organism>
<feature type="domain" description="ABC transmembrane type-1" evidence="13">
    <location>
        <begin position="47"/>
        <end position="326"/>
    </location>
</feature>
<dbReference type="FunFam" id="3.40.50.300:FF:000218">
    <property type="entry name" value="Multidrug ABC transporter ATP-binding protein"/>
    <property type="match status" value="1"/>
</dbReference>
<feature type="transmembrane region" description="Helical" evidence="11">
    <location>
        <begin position="185"/>
        <end position="207"/>
    </location>
</feature>
<dbReference type="SUPFAM" id="SSF90123">
    <property type="entry name" value="ABC transporter transmembrane region"/>
    <property type="match status" value="2"/>
</dbReference>
<dbReference type="PROSITE" id="PS00211">
    <property type="entry name" value="ABC_TRANSPORTER_1"/>
    <property type="match status" value="2"/>
</dbReference>
<evidence type="ECO:0000259" key="12">
    <source>
        <dbReference type="PROSITE" id="PS50893"/>
    </source>
</evidence>
<keyword evidence="5" id="KW-0677">Repeat</keyword>
<dbReference type="GO" id="GO:0005743">
    <property type="term" value="C:mitochondrial inner membrane"/>
    <property type="evidence" value="ECO:0007669"/>
    <property type="project" value="TreeGrafter"/>
</dbReference>
<feature type="transmembrane region" description="Helical" evidence="11">
    <location>
        <begin position="160"/>
        <end position="179"/>
    </location>
</feature>
<keyword evidence="9 11" id="KW-0472">Membrane</keyword>
<reference evidence="14" key="1">
    <citation type="submission" date="2023-07" db="EMBL/GenBank/DDBJ databases">
        <authorList>
            <consortium name="AG Swart"/>
            <person name="Singh M."/>
            <person name="Singh A."/>
            <person name="Seah K."/>
            <person name="Emmerich C."/>
        </authorList>
    </citation>
    <scope>NUCLEOTIDE SEQUENCE</scope>
    <source>
        <strain evidence="14">DP1</strain>
    </source>
</reference>
<comment type="similarity">
    <text evidence="2">Belongs to the ABC transporter superfamily. ABCB family. Multidrug resistance exporter (TC 3.A.1.201) subfamily.</text>
</comment>
<feature type="transmembrane region" description="Helical" evidence="11">
    <location>
        <begin position="91"/>
        <end position="115"/>
    </location>
</feature>
<keyword evidence="7" id="KW-0067">ATP-binding</keyword>
<dbReference type="FunFam" id="3.40.50.300:FF:000604">
    <property type="entry name" value="ABC transporter B family member 28"/>
    <property type="match status" value="1"/>
</dbReference>